<sequence length="120" mass="13157">MRYVLLVYGEEAALKALSEEELRELDRQGAVTDEILGESGHLIVGHPLEWTSQATSLRTRGGRLVATDGPFAETKEQLLGFILIEAKDRDEALSLVAKLPMQEGYTIELRAVGTCGKMPS</sequence>
<evidence type="ECO:0000313" key="4">
    <source>
        <dbReference type="Proteomes" id="UP001320831"/>
    </source>
</evidence>
<dbReference type="PANTHER" id="PTHR35174:SF3">
    <property type="entry name" value="BLL7171 PROTEIN"/>
    <property type="match status" value="1"/>
</dbReference>
<dbReference type="InterPro" id="IPR005545">
    <property type="entry name" value="YCII"/>
</dbReference>
<reference evidence="3 4" key="1">
    <citation type="submission" date="2022-09" db="EMBL/GenBank/DDBJ databases">
        <title>Chelativorans salina sp. nov., a novel slightly halophilic bacterium isolated from a saline lake sediment enrichment.</title>
        <authorList>
            <person name="Gao L."/>
            <person name="Fang B.-Z."/>
            <person name="Li W.-J."/>
        </authorList>
    </citation>
    <scope>NUCLEOTIDE SEQUENCE [LARGE SCALE GENOMIC DNA]</scope>
    <source>
        <strain evidence="3 4">EGI FJ00035</strain>
    </source>
</reference>
<dbReference type="SUPFAM" id="SSF54909">
    <property type="entry name" value="Dimeric alpha+beta barrel"/>
    <property type="match status" value="1"/>
</dbReference>
<comment type="caution">
    <text evidence="3">The sequence shown here is derived from an EMBL/GenBank/DDBJ whole genome shotgun (WGS) entry which is preliminary data.</text>
</comment>
<evidence type="ECO:0000256" key="1">
    <source>
        <dbReference type="ARBA" id="ARBA00007689"/>
    </source>
</evidence>
<evidence type="ECO:0000259" key="2">
    <source>
        <dbReference type="Pfam" id="PF03795"/>
    </source>
</evidence>
<dbReference type="EMBL" id="JAOCZP010000002">
    <property type="protein sequence ID" value="MCT7374917.1"/>
    <property type="molecule type" value="Genomic_DNA"/>
</dbReference>
<dbReference type="Proteomes" id="UP001320831">
    <property type="component" value="Unassembled WGS sequence"/>
</dbReference>
<organism evidence="3 4">
    <name type="scientific">Chelativorans salis</name>
    <dbReference type="NCBI Taxonomy" id="2978478"/>
    <lineage>
        <taxon>Bacteria</taxon>
        <taxon>Pseudomonadati</taxon>
        <taxon>Pseudomonadota</taxon>
        <taxon>Alphaproteobacteria</taxon>
        <taxon>Hyphomicrobiales</taxon>
        <taxon>Phyllobacteriaceae</taxon>
        <taxon>Chelativorans</taxon>
    </lineage>
</organism>
<protein>
    <submittedName>
        <fullName evidence="3">YciI family protein</fullName>
    </submittedName>
</protein>
<dbReference type="InterPro" id="IPR011008">
    <property type="entry name" value="Dimeric_a/b-barrel"/>
</dbReference>
<gene>
    <name evidence="3" type="ORF">N5A92_07685</name>
</gene>
<accession>A0ABT2LJY1</accession>
<evidence type="ECO:0000313" key="3">
    <source>
        <dbReference type="EMBL" id="MCT7374917.1"/>
    </source>
</evidence>
<dbReference type="RefSeq" id="WP_260901504.1">
    <property type="nucleotide sequence ID" value="NZ_JAOCZP010000002.1"/>
</dbReference>
<keyword evidence="4" id="KW-1185">Reference proteome</keyword>
<name>A0ABT2LJY1_9HYPH</name>
<dbReference type="Pfam" id="PF03795">
    <property type="entry name" value="YCII"/>
    <property type="match status" value="1"/>
</dbReference>
<dbReference type="Gene3D" id="3.30.70.1060">
    <property type="entry name" value="Dimeric alpha+beta barrel"/>
    <property type="match status" value="1"/>
</dbReference>
<comment type="similarity">
    <text evidence="1">Belongs to the YciI family.</text>
</comment>
<dbReference type="PANTHER" id="PTHR35174">
    <property type="entry name" value="BLL7171 PROTEIN-RELATED"/>
    <property type="match status" value="1"/>
</dbReference>
<proteinExistence type="inferred from homology"/>
<feature type="domain" description="YCII-related" evidence="2">
    <location>
        <begin position="1"/>
        <end position="110"/>
    </location>
</feature>